<evidence type="ECO:0000256" key="1">
    <source>
        <dbReference type="SAM" id="SignalP"/>
    </source>
</evidence>
<protein>
    <submittedName>
        <fullName evidence="2">Uncharacterized protein</fullName>
    </submittedName>
</protein>
<sequence>MVVILIVYLLELAWWEIGSIYGFETDSGFLAASNFMEELVKCILHILISSDKAIKLLNVSQIMKFCSFAFWKGLWTP</sequence>
<gene>
    <name evidence="2" type="ORF">L3X38_001868</name>
</gene>
<feature type="signal peptide" evidence="1">
    <location>
        <begin position="1"/>
        <end position="22"/>
    </location>
</feature>
<dbReference type="EMBL" id="JAJFAZ020000001">
    <property type="protein sequence ID" value="KAI5348981.1"/>
    <property type="molecule type" value="Genomic_DNA"/>
</dbReference>
<evidence type="ECO:0000313" key="2">
    <source>
        <dbReference type="EMBL" id="KAI5348981.1"/>
    </source>
</evidence>
<keyword evidence="1" id="KW-0732">Signal</keyword>
<feature type="chain" id="PRO_5042275614" evidence="1">
    <location>
        <begin position="23"/>
        <end position="77"/>
    </location>
</feature>
<evidence type="ECO:0000313" key="3">
    <source>
        <dbReference type="Proteomes" id="UP001054821"/>
    </source>
</evidence>
<organism evidence="2 3">
    <name type="scientific">Prunus dulcis</name>
    <name type="common">Almond</name>
    <name type="synonym">Amygdalus dulcis</name>
    <dbReference type="NCBI Taxonomy" id="3755"/>
    <lineage>
        <taxon>Eukaryota</taxon>
        <taxon>Viridiplantae</taxon>
        <taxon>Streptophyta</taxon>
        <taxon>Embryophyta</taxon>
        <taxon>Tracheophyta</taxon>
        <taxon>Spermatophyta</taxon>
        <taxon>Magnoliopsida</taxon>
        <taxon>eudicotyledons</taxon>
        <taxon>Gunneridae</taxon>
        <taxon>Pentapetalae</taxon>
        <taxon>rosids</taxon>
        <taxon>fabids</taxon>
        <taxon>Rosales</taxon>
        <taxon>Rosaceae</taxon>
        <taxon>Amygdaloideae</taxon>
        <taxon>Amygdaleae</taxon>
        <taxon>Prunus</taxon>
    </lineage>
</organism>
<accession>A0AAD4ZKM5</accession>
<name>A0AAD4ZKM5_PRUDU</name>
<keyword evidence="3" id="KW-1185">Reference proteome</keyword>
<proteinExistence type="predicted"/>
<comment type="caution">
    <text evidence="2">The sequence shown here is derived from an EMBL/GenBank/DDBJ whole genome shotgun (WGS) entry which is preliminary data.</text>
</comment>
<dbReference type="AlphaFoldDB" id="A0AAD4ZKM5"/>
<reference evidence="2 3" key="1">
    <citation type="journal article" date="2022" name="G3 (Bethesda)">
        <title>Whole-genome sequence and methylome profiling of the almond [Prunus dulcis (Mill.) D.A. Webb] cultivar 'Nonpareil'.</title>
        <authorList>
            <person name="D'Amico-Willman K.M."/>
            <person name="Ouma W.Z."/>
            <person name="Meulia T."/>
            <person name="Sideli G.M."/>
            <person name="Gradziel T.M."/>
            <person name="Fresnedo-Ramirez J."/>
        </authorList>
    </citation>
    <scope>NUCLEOTIDE SEQUENCE [LARGE SCALE GENOMIC DNA]</scope>
    <source>
        <strain evidence="2">Clone GOH B32 T37-40</strain>
    </source>
</reference>
<dbReference type="Proteomes" id="UP001054821">
    <property type="component" value="Chromosome 1"/>
</dbReference>